<accession>A0A327W7X8</accession>
<reference evidence="1 2" key="1">
    <citation type="submission" date="2018-06" db="EMBL/GenBank/DDBJ databases">
        <title>Genomic Encyclopedia of Archaeal and Bacterial Type Strains, Phase II (KMG-II): from individual species to whole genera.</title>
        <authorList>
            <person name="Goeker M."/>
        </authorList>
    </citation>
    <scope>NUCLEOTIDE SEQUENCE [LARGE SCALE GENOMIC DNA]</scope>
    <source>
        <strain evidence="1 2">DSM 29821</strain>
    </source>
</reference>
<protein>
    <submittedName>
        <fullName evidence="1">Uncharacterized protein</fullName>
    </submittedName>
</protein>
<keyword evidence="2" id="KW-1185">Reference proteome</keyword>
<dbReference type="AlphaFoldDB" id="A0A327W7X8"/>
<evidence type="ECO:0000313" key="1">
    <source>
        <dbReference type="EMBL" id="RAJ85483.1"/>
    </source>
</evidence>
<comment type="caution">
    <text evidence="1">The sequence shown here is derived from an EMBL/GenBank/DDBJ whole genome shotgun (WGS) entry which is preliminary data.</text>
</comment>
<dbReference type="Proteomes" id="UP000249819">
    <property type="component" value="Unassembled WGS sequence"/>
</dbReference>
<sequence length="42" mass="4887">MFHVEHSNKKRGQPSSFCLVESDLSIVKKFLDKIYFIKNGSK</sequence>
<name>A0A327W7X8_9BACT</name>
<evidence type="ECO:0000313" key="2">
    <source>
        <dbReference type="Proteomes" id="UP000249819"/>
    </source>
</evidence>
<dbReference type="EMBL" id="QLMA01000002">
    <property type="protein sequence ID" value="RAJ85483.1"/>
    <property type="molecule type" value="Genomic_DNA"/>
</dbReference>
<gene>
    <name evidence="1" type="ORF">CLV59_102186</name>
</gene>
<proteinExistence type="predicted"/>
<organism evidence="1 2">
    <name type="scientific">Chitinophaga dinghuensis</name>
    <dbReference type="NCBI Taxonomy" id="1539050"/>
    <lineage>
        <taxon>Bacteria</taxon>
        <taxon>Pseudomonadati</taxon>
        <taxon>Bacteroidota</taxon>
        <taxon>Chitinophagia</taxon>
        <taxon>Chitinophagales</taxon>
        <taxon>Chitinophagaceae</taxon>
        <taxon>Chitinophaga</taxon>
    </lineage>
</organism>